<gene>
    <name evidence="8" type="ORF">HOLleu_04414</name>
</gene>
<proteinExistence type="predicted"/>
<keyword evidence="3 6" id="KW-1133">Transmembrane helix</keyword>
<feature type="transmembrane region" description="Helical" evidence="6">
    <location>
        <begin position="145"/>
        <end position="163"/>
    </location>
</feature>
<comment type="caution">
    <text evidence="8">The sequence shown here is derived from an EMBL/GenBank/DDBJ whole genome shotgun (WGS) entry which is preliminary data.</text>
</comment>
<evidence type="ECO:0000256" key="6">
    <source>
        <dbReference type="SAM" id="Phobius"/>
    </source>
</evidence>
<feature type="transmembrane region" description="Helical" evidence="6">
    <location>
        <begin position="115"/>
        <end position="139"/>
    </location>
</feature>
<feature type="transmembrane region" description="Helical" evidence="6">
    <location>
        <begin position="269"/>
        <end position="289"/>
    </location>
</feature>
<organism evidence="8 9">
    <name type="scientific">Holothuria leucospilota</name>
    <name type="common">Black long sea cucumber</name>
    <name type="synonym">Mertensiothuria leucospilota</name>
    <dbReference type="NCBI Taxonomy" id="206669"/>
    <lineage>
        <taxon>Eukaryota</taxon>
        <taxon>Metazoa</taxon>
        <taxon>Echinodermata</taxon>
        <taxon>Eleutherozoa</taxon>
        <taxon>Echinozoa</taxon>
        <taxon>Holothuroidea</taxon>
        <taxon>Aspidochirotacea</taxon>
        <taxon>Aspidochirotida</taxon>
        <taxon>Holothuriidae</taxon>
        <taxon>Holothuria</taxon>
    </lineage>
</organism>
<evidence type="ECO:0000256" key="5">
    <source>
        <dbReference type="SAM" id="MobiDB-lite"/>
    </source>
</evidence>
<dbReference type="AlphaFoldDB" id="A0A9Q1CSX6"/>
<feature type="domain" description="EamA" evidence="7">
    <location>
        <begin position="55"/>
        <end position="186"/>
    </location>
</feature>
<dbReference type="EMBL" id="JAIZAY010000001">
    <property type="protein sequence ID" value="KAJ8051007.1"/>
    <property type="molecule type" value="Genomic_DNA"/>
</dbReference>
<keyword evidence="4 6" id="KW-0472">Membrane</keyword>
<dbReference type="InterPro" id="IPR000620">
    <property type="entry name" value="EamA_dom"/>
</dbReference>
<dbReference type="Pfam" id="PF00892">
    <property type="entry name" value="EamA"/>
    <property type="match status" value="2"/>
</dbReference>
<sequence>MTGRDSDKPTQGNPSGMTENEIVTTNSSSTQGMPQTGKNECSIKKMGLFLRRRHGLVLAVITAILFSFQSLFAAILTMTLDPFQVGFLQGPIFMICCLLLVLYAGVRPPGEYKHYLWLLGSGLSQAGNTCIIPLALSVLPVGDGVTISYTALIQVGFFSWIILKEPVRLFDLVFAFVAFLGVFFMARPLFIFGSNGESSGNYVTFHGVLYAIAGSTTIALFTVFSRKISSLGINSYFCMLFNVTMAIVISGIVILSIKKWRWLTLNEWLFAVLLGAVYAGSYATIFYALKVETATLVTVINTSEIVLAFLWQVLLLHQPPFWTSCVGAILILAACIGITLAKRQPPRSNPTEHSDTGEQ</sequence>
<keyword evidence="9" id="KW-1185">Reference proteome</keyword>
<dbReference type="PANTHER" id="PTHR22911:SF6">
    <property type="entry name" value="SOLUTE CARRIER FAMILY 35 MEMBER G1"/>
    <property type="match status" value="1"/>
</dbReference>
<dbReference type="OrthoDB" id="306876at2759"/>
<dbReference type="Proteomes" id="UP001152320">
    <property type="component" value="Chromosome 1"/>
</dbReference>
<evidence type="ECO:0000256" key="3">
    <source>
        <dbReference type="ARBA" id="ARBA00022989"/>
    </source>
</evidence>
<evidence type="ECO:0000313" key="8">
    <source>
        <dbReference type="EMBL" id="KAJ8051007.1"/>
    </source>
</evidence>
<dbReference type="PANTHER" id="PTHR22911">
    <property type="entry name" value="ACYL-MALONYL CONDENSING ENZYME-RELATED"/>
    <property type="match status" value="1"/>
</dbReference>
<evidence type="ECO:0000256" key="4">
    <source>
        <dbReference type="ARBA" id="ARBA00023136"/>
    </source>
</evidence>
<feature type="transmembrane region" description="Helical" evidence="6">
    <location>
        <begin position="55"/>
        <end position="77"/>
    </location>
</feature>
<dbReference type="InterPro" id="IPR037185">
    <property type="entry name" value="EmrE-like"/>
</dbReference>
<reference evidence="8" key="1">
    <citation type="submission" date="2021-10" db="EMBL/GenBank/DDBJ databases">
        <title>Tropical sea cucumber genome reveals ecological adaptation and Cuvierian tubules defense mechanism.</title>
        <authorList>
            <person name="Chen T."/>
        </authorList>
    </citation>
    <scope>NUCLEOTIDE SEQUENCE</scope>
    <source>
        <strain evidence="8">Nanhai2018</strain>
        <tissue evidence="8">Muscle</tissue>
    </source>
</reference>
<evidence type="ECO:0000313" key="9">
    <source>
        <dbReference type="Proteomes" id="UP001152320"/>
    </source>
</evidence>
<evidence type="ECO:0000256" key="1">
    <source>
        <dbReference type="ARBA" id="ARBA00004141"/>
    </source>
</evidence>
<comment type="subcellular location">
    <subcellularLocation>
        <location evidence="1">Membrane</location>
        <topology evidence="1">Multi-pass membrane protein</topology>
    </subcellularLocation>
</comment>
<dbReference type="GO" id="GO:0016020">
    <property type="term" value="C:membrane"/>
    <property type="evidence" value="ECO:0007669"/>
    <property type="project" value="UniProtKB-SubCell"/>
</dbReference>
<feature type="domain" description="EamA" evidence="7">
    <location>
        <begin position="207"/>
        <end position="339"/>
    </location>
</feature>
<evidence type="ECO:0000259" key="7">
    <source>
        <dbReference type="Pfam" id="PF00892"/>
    </source>
</evidence>
<feature type="transmembrane region" description="Helical" evidence="6">
    <location>
        <begin position="202"/>
        <end position="224"/>
    </location>
</feature>
<feature type="transmembrane region" description="Helical" evidence="6">
    <location>
        <begin position="296"/>
        <end position="315"/>
    </location>
</feature>
<dbReference type="SUPFAM" id="SSF103481">
    <property type="entry name" value="Multidrug resistance efflux transporter EmrE"/>
    <property type="match status" value="2"/>
</dbReference>
<keyword evidence="2 6" id="KW-0812">Transmembrane</keyword>
<protein>
    <submittedName>
        <fullName evidence="8">Solute carrier family 35 member G1</fullName>
    </submittedName>
</protein>
<feature type="transmembrane region" description="Helical" evidence="6">
    <location>
        <begin position="236"/>
        <end position="257"/>
    </location>
</feature>
<accession>A0A9Q1CSX6</accession>
<evidence type="ECO:0000256" key="2">
    <source>
        <dbReference type="ARBA" id="ARBA00022692"/>
    </source>
</evidence>
<feature type="compositionally biased region" description="Polar residues" evidence="5">
    <location>
        <begin position="9"/>
        <end position="37"/>
    </location>
</feature>
<feature type="transmembrane region" description="Helical" evidence="6">
    <location>
        <begin position="83"/>
        <end position="103"/>
    </location>
</feature>
<feature type="region of interest" description="Disordered" evidence="5">
    <location>
        <begin position="1"/>
        <end position="37"/>
    </location>
</feature>
<name>A0A9Q1CSX6_HOLLE</name>
<feature type="transmembrane region" description="Helical" evidence="6">
    <location>
        <begin position="321"/>
        <end position="341"/>
    </location>
</feature>
<feature type="transmembrane region" description="Helical" evidence="6">
    <location>
        <begin position="170"/>
        <end position="190"/>
    </location>
</feature>